<sequence length="270" mass="31116">MTLNEGVLLAGMELSKLPSTWGIYKGDVEKSNGEIVSVYLKPALPPRLAFREFFAAFFAKLIDISTPDPYLVFIPEDYGLVIGKRNVSGSYCFAMEIKQYPDMSRNFSGEFFNNRAFSESFLRRGDVALMGIFDEILYNQDRHHENVLFDGENIFLIDHEYILDGDCGNSELGAKNWMWSIAKNASELSFKRVEKKVFELLRIKGYEKMPNVAYHNLWKQLLEVHNKLGVNKRNALKLDALIYCRRSRNVLSLTRRTHDSHKLNQLGFPV</sequence>
<dbReference type="RefSeq" id="WP_147301485.1">
    <property type="nucleotide sequence ID" value="NZ_QRDJ01000006.1"/>
</dbReference>
<keyword evidence="2" id="KW-1185">Reference proteome</keyword>
<name>A0A3D9DXQ4_9GAMM</name>
<dbReference type="OrthoDB" id="9128719at2"/>
<evidence type="ECO:0000313" key="2">
    <source>
        <dbReference type="Proteomes" id="UP000256334"/>
    </source>
</evidence>
<protein>
    <recommendedName>
        <fullName evidence="3">PI3K/PI4K catalytic domain-containing protein</fullName>
    </recommendedName>
</protein>
<accession>A0A3D9DXQ4</accession>
<proteinExistence type="predicted"/>
<dbReference type="Proteomes" id="UP000256334">
    <property type="component" value="Unassembled WGS sequence"/>
</dbReference>
<comment type="caution">
    <text evidence="1">The sequence shown here is derived from an EMBL/GenBank/DDBJ whole genome shotgun (WGS) entry which is preliminary data.</text>
</comment>
<reference evidence="1 2" key="1">
    <citation type="submission" date="2018-07" db="EMBL/GenBank/DDBJ databases">
        <title>Genomic Encyclopedia of Type Strains, Phase IV (KMG-IV): sequencing the most valuable type-strain genomes for metagenomic binning, comparative biology and taxonomic classification.</title>
        <authorList>
            <person name="Goeker M."/>
        </authorList>
    </citation>
    <scope>NUCLEOTIDE SEQUENCE [LARGE SCALE GENOMIC DNA]</scope>
    <source>
        <strain evidence="1 2">DSM 14324</strain>
    </source>
</reference>
<evidence type="ECO:0008006" key="3">
    <source>
        <dbReference type="Google" id="ProtNLM"/>
    </source>
</evidence>
<dbReference type="AlphaFoldDB" id="A0A3D9DXQ4"/>
<gene>
    <name evidence="1" type="ORF">C8D72_0215</name>
</gene>
<organism evidence="1 2">
    <name type="scientific">Kushneria indalinina DSM 14324</name>
    <dbReference type="NCBI Taxonomy" id="1122140"/>
    <lineage>
        <taxon>Bacteria</taxon>
        <taxon>Pseudomonadati</taxon>
        <taxon>Pseudomonadota</taxon>
        <taxon>Gammaproteobacteria</taxon>
        <taxon>Oceanospirillales</taxon>
        <taxon>Halomonadaceae</taxon>
        <taxon>Kushneria</taxon>
    </lineage>
</organism>
<dbReference type="EMBL" id="QRDJ01000006">
    <property type="protein sequence ID" value="REC95562.1"/>
    <property type="molecule type" value="Genomic_DNA"/>
</dbReference>
<evidence type="ECO:0000313" key="1">
    <source>
        <dbReference type="EMBL" id="REC95562.1"/>
    </source>
</evidence>